<proteinExistence type="predicted"/>
<feature type="region of interest" description="Disordered" evidence="1">
    <location>
        <begin position="1"/>
        <end position="47"/>
    </location>
</feature>
<gene>
    <name evidence="2" type="ordered locus">LOC_Os10g31050</name>
</gene>
<reference evidence="2" key="3">
    <citation type="submission" date="2006-07" db="EMBL/GenBank/DDBJ databases">
        <authorList>
            <person name="Buell R."/>
        </authorList>
    </citation>
    <scope>NUCLEOTIDE SEQUENCE</scope>
</reference>
<evidence type="ECO:0000256" key="1">
    <source>
        <dbReference type="SAM" id="MobiDB-lite"/>
    </source>
</evidence>
<dbReference type="EMBL" id="DP000086">
    <property type="protein sequence ID" value="ABB47730.1"/>
    <property type="molecule type" value="Genomic_DNA"/>
</dbReference>
<organism evidence="2">
    <name type="scientific">Oryza sativa subsp. japonica</name>
    <name type="common">Rice</name>
    <dbReference type="NCBI Taxonomy" id="39947"/>
    <lineage>
        <taxon>Eukaryota</taxon>
        <taxon>Viridiplantae</taxon>
        <taxon>Streptophyta</taxon>
        <taxon>Embryophyta</taxon>
        <taxon>Tracheophyta</taxon>
        <taxon>Spermatophyta</taxon>
        <taxon>Magnoliopsida</taxon>
        <taxon>Liliopsida</taxon>
        <taxon>Poales</taxon>
        <taxon>Poaceae</taxon>
        <taxon>BOP clade</taxon>
        <taxon>Oryzoideae</taxon>
        <taxon>Oryzeae</taxon>
        <taxon>Oryzinae</taxon>
        <taxon>Oryza</taxon>
        <taxon>Oryza sativa</taxon>
    </lineage>
</organism>
<name>Q337R0_ORYSJ</name>
<sequence length="212" mass="21522">MAVAGGAARDDAPSRGGRRRRRAAWACSSGGDATPEEGERGSGGAAAAAAIGVGSESASFPSLLASGHPPPLTAQADANLVLADPNLHPDAAAIIGAQVELECGAIALRSGIFDSRVNTQCQGPDTSVKDAFLTAATTALHPNPDAKVNLLTLCKAMMGSEALPMMQGGKQLFSDNIHRLVMLLSPGSSPRAHEDPPLPPLSLTGWSLGELS</sequence>
<protein>
    <submittedName>
        <fullName evidence="2">Uncharacterized protein</fullName>
    </submittedName>
</protein>
<dbReference type="AlphaFoldDB" id="Q337R0"/>
<accession>Q337R0</accession>
<reference evidence="2" key="2">
    <citation type="submission" date="2003-05" db="EMBL/GenBank/DDBJ databases">
        <authorList>
            <person name="Buell C.R."/>
            <person name="Wing R.A."/>
            <person name="McCombie W.R."/>
            <person name="Messing J."/>
            <person name="Yuan Q."/>
            <person name="Ouyang S."/>
        </authorList>
    </citation>
    <scope>NUCLEOTIDE SEQUENCE</scope>
</reference>
<evidence type="ECO:0000313" key="2">
    <source>
        <dbReference type="EMBL" id="ABB47730.1"/>
    </source>
</evidence>
<feature type="region of interest" description="Disordered" evidence="1">
    <location>
        <begin position="188"/>
        <end position="212"/>
    </location>
</feature>
<reference evidence="2" key="1">
    <citation type="journal article" date="2003" name="Science">
        <title>In-depth view of structure, activity, and evolution of rice chromosome 10.</title>
        <authorList>
            <consortium name="Rice Chromosome 10 Sequencing Consortium"/>
        </authorList>
    </citation>
    <scope>NUCLEOTIDE SEQUENCE [LARGE SCALE GENOMIC DNA]</scope>
</reference>